<gene>
    <name evidence="9" type="ORF">B841_07555</name>
</gene>
<dbReference type="SUPFAM" id="SSF56655">
    <property type="entry name" value="Carbohydrate phosphatase"/>
    <property type="match status" value="1"/>
</dbReference>
<organism evidence="9 10">
    <name type="scientific">Corynebacterium maris DSM 45190</name>
    <dbReference type="NCBI Taxonomy" id="1224163"/>
    <lineage>
        <taxon>Bacteria</taxon>
        <taxon>Bacillati</taxon>
        <taxon>Actinomycetota</taxon>
        <taxon>Actinomycetes</taxon>
        <taxon>Mycobacteriales</taxon>
        <taxon>Corynebacteriaceae</taxon>
        <taxon>Corynebacterium</taxon>
    </lineage>
</organism>
<dbReference type="InterPro" id="IPR033942">
    <property type="entry name" value="IMPase"/>
</dbReference>
<dbReference type="InterPro" id="IPR020583">
    <property type="entry name" value="Inositol_monoP_metal-BS"/>
</dbReference>
<dbReference type="Gene3D" id="3.30.540.10">
    <property type="entry name" value="Fructose-1,6-Bisphosphatase, subunit A, domain 1"/>
    <property type="match status" value="1"/>
</dbReference>
<dbReference type="AlphaFoldDB" id="S5SUZ0"/>
<keyword evidence="5 8" id="KW-0378">Hydrolase</keyword>
<dbReference type="GO" id="GO:0006020">
    <property type="term" value="P:inositol metabolic process"/>
    <property type="evidence" value="ECO:0007669"/>
    <property type="project" value="TreeGrafter"/>
</dbReference>
<proteinExistence type="inferred from homology"/>
<dbReference type="PANTHER" id="PTHR20854:SF4">
    <property type="entry name" value="INOSITOL-1-MONOPHOSPHATASE-RELATED"/>
    <property type="match status" value="1"/>
</dbReference>
<keyword evidence="4 7" id="KW-0479">Metal-binding</keyword>
<dbReference type="InterPro" id="IPR000760">
    <property type="entry name" value="Inositol_monophosphatase-like"/>
</dbReference>
<dbReference type="EC" id="3.1.3.25" evidence="8"/>
<dbReference type="CDD" id="cd01639">
    <property type="entry name" value="IMPase"/>
    <property type="match status" value="1"/>
</dbReference>
<comment type="similarity">
    <text evidence="3 8">Belongs to the inositol monophosphatase superfamily.</text>
</comment>
<feature type="binding site" evidence="7">
    <location>
        <position position="104"/>
    </location>
    <ligand>
        <name>Mg(2+)</name>
        <dbReference type="ChEBI" id="CHEBI:18420"/>
        <label>1</label>
        <note>catalytic</note>
    </ligand>
</feature>
<dbReference type="GO" id="GO:0007165">
    <property type="term" value="P:signal transduction"/>
    <property type="evidence" value="ECO:0007669"/>
    <property type="project" value="TreeGrafter"/>
</dbReference>
<dbReference type="Pfam" id="PF00459">
    <property type="entry name" value="Inositol_P"/>
    <property type="match status" value="1"/>
</dbReference>
<dbReference type="GO" id="GO:0008934">
    <property type="term" value="F:inositol monophosphate 1-phosphatase activity"/>
    <property type="evidence" value="ECO:0007669"/>
    <property type="project" value="InterPro"/>
</dbReference>
<dbReference type="GO" id="GO:0046872">
    <property type="term" value="F:metal ion binding"/>
    <property type="evidence" value="ECO:0007669"/>
    <property type="project" value="UniProtKB-KW"/>
</dbReference>
<evidence type="ECO:0000256" key="1">
    <source>
        <dbReference type="ARBA" id="ARBA00001033"/>
    </source>
</evidence>
<evidence type="ECO:0000313" key="9">
    <source>
        <dbReference type="EMBL" id="AGS34984.1"/>
    </source>
</evidence>
<feature type="binding site" evidence="7">
    <location>
        <position position="234"/>
    </location>
    <ligand>
        <name>Mg(2+)</name>
        <dbReference type="ChEBI" id="CHEBI:18420"/>
        <label>1</label>
        <note>catalytic</note>
    </ligand>
</feature>
<dbReference type="PATRIC" id="fig|1224163.3.peg.1518"/>
<evidence type="ECO:0000256" key="7">
    <source>
        <dbReference type="PIRSR" id="PIRSR600760-2"/>
    </source>
</evidence>
<accession>S5SUZ0</accession>
<dbReference type="KEGG" id="cmd:B841_07555"/>
<comment type="cofactor">
    <cofactor evidence="2 7 8">
        <name>Mg(2+)</name>
        <dbReference type="ChEBI" id="CHEBI:18420"/>
    </cofactor>
</comment>
<dbReference type="RefSeq" id="WP_020934917.1">
    <property type="nucleotide sequence ID" value="NC_021915.1"/>
</dbReference>
<dbReference type="GO" id="GO:0046854">
    <property type="term" value="P:phosphatidylinositol phosphate biosynthetic process"/>
    <property type="evidence" value="ECO:0007669"/>
    <property type="project" value="InterPro"/>
</dbReference>
<dbReference type="Proteomes" id="UP000015388">
    <property type="component" value="Chromosome"/>
</dbReference>
<feature type="binding site" evidence="7">
    <location>
        <position position="101"/>
    </location>
    <ligand>
        <name>Mg(2+)</name>
        <dbReference type="ChEBI" id="CHEBI:18420"/>
        <label>1</label>
        <note>catalytic</note>
    </ligand>
</feature>
<evidence type="ECO:0000256" key="6">
    <source>
        <dbReference type="ARBA" id="ARBA00022842"/>
    </source>
</evidence>
<dbReference type="InterPro" id="IPR020550">
    <property type="entry name" value="Inositol_monophosphatase_CS"/>
</dbReference>
<dbReference type="STRING" id="1224163.B841_07555"/>
<comment type="catalytic activity">
    <reaction evidence="1 8">
        <text>a myo-inositol phosphate + H2O = myo-inositol + phosphate</text>
        <dbReference type="Rhea" id="RHEA:24056"/>
        <dbReference type="ChEBI" id="CHEBI:15377"/>
        <dbReference type="ChEBI" id="CHEBI:17268"/>
        <dbReference type="ChEBI" id="CHEBI:43474"/>
        <dbReference type="ChEBI" id="CHEBI:84139"/>
        <dbReference type="EC" id="3.1.3.25"/>
    </reaction>
</comment>
<feature type="binding site" evidence="7">
    <location>
        <position position="103"/>
    </location>
    <ligand>
        <name>Mg(2+)</name>
        <dbReference type="ChEBI" id="CHEBI:18420"/>
        <label>1</label>
        <note>catalytic</note>
    </ligand>
</feature>
<sequence>MSAEQNSSAATTPAALRDLAVSLVADTAAIIRAKRSELTTDHDIREFTQTKSSAVDPVTIVDTLAEDAIVETLAQRRPDDGIRGEEGSSKPSASGVTWIIDPIDGTVNFIYGVPQYAVSVGAAVDGRVVAGAVINVVDGRLYSAVRDGGATVEDTATGEVTTLRASLAEDPARALLGTGFAYDSDMRRTQAELLTAVLPHVRDIRRMGSAALDLCAVAEGRLDAYYEHGIHSWDWAAGGLIAEEAGAVVDLPPSSSSGAEGIPAVVMAPGLSEKLGDLFRDLGVYAPIRP</sequence>
<keyword evidence="6 7" id="KW-0460">Magnesium</keyword>
<protein>
    <recommendedName>
        <fullName evidence="8">Inositol-1-monophosphatase</fullName>
        <ecNumber evidence="8">3.1.3.25</ecNumber>
    </recommendedName>
</protein>
<evidence type="ECO:0000256" key="8">
    <source>
        <dbReference type="RuleBase" id="RU364068"/>
    </source>
</evidence>
<reference evidence="9 10" key="1">
    <citation type="submission" date="2012-11" db="EMBL/GenBank/DDBJ databases">
        <title>The complete genome sequence of Corynebacterium maris Coryn-1 (=DSM 45190).</title>
        <authorList>
            <person name="Schaffert L."/>
            <person name="Albersmeier A."/>
            <person name="Kalinowski J."/>
            <person name="Ruckert C."/>
        </authorList>
    </citation>
    <scope>NUCLEOTIDE SEQUENCE [LARGE SCALE GENOMIC DNA]</scope>
    <source>
        <strain evidence="10">Coryn-1</strain>
    </source>
</reference>
<dbReference type="EMBL" id="CP003924">
    <property type="protein sequence ID" value="AGS34984.1"/>
    <property type="molecule type" value="Genomic_DNA"/>
</dbReference>
<name>S5SUZ0_9CORY</name>
<dbReference type="HOGENOM" id="CLU_044118_0_1_11"/>
<dbReference type="eggNOG" id="COG0483">
    <property type="taxonomic scope" value="Bacteria"/>
</dbReference>
<dbReference type="OrthoDB" id="9772456at2"/>
<dbReference type="PRINTS" id="PR00377">
    <property type="entry name" value="IMPHPHTASES"/>
</dbReference>
<keyword evidence="10" id="KW-1185">Reference proteome</keyword>
<dbReference type="PANTHER" id="PTHR20854">
    <property type="entry name" value="INOSITOL MONOPHOSPHATASE"/>
    <property type="match status" value="1"/>
</dbReference>
<evidence type="ECO:0000256" key="4">
    <source>
        <dbReference type="ARBA" id="ARBA00022723"/>
    </source>
</evidence>
<dbReference type="Gene3D" id="3.40.190.80">
    <property type="match status" value="1"/>
</dbReference>
<dbReference type="PROSITE" id="PS00629">
    <property type="entry name" value="IMP_1"/>
    <property type="match status" value="1"/>
</dbReference>
<evidence type="ECO:0000256" key="2">
    <source>
        <dbReference type="ARBA" id="ARBA00001946"/>
    </source>
</evidence>
<evidence type="ECO:0000256" key="5">
    <source>
        <dbReference type="ARBA" id="ARBA00022801"/>
    </source>
</evidence>
<evidence type="ECO:0000313" key="10">
    <source>
        <dbReference type="Proteomes" id="UP000015388"/>
    </source>
</evidence>
<feature type="binding site" evidence="7">
    <location>
        <position position="85"/>
    </location>
    <ligand>
        <name>Mg(2+)</name>
        <dbReference type="ChEBI" id="CHEBI:18420"/>
        <label>1</label>
        <note>catalytic</note>
    </ligand>
</feature>
<evidence type="ECO:0000256" key="3">
    <source>
        <dbReference type="ARBA" id="ARBA00009759"/>
    </source>
</evidence>
<dbReference type="PROSITE" id="PS00630">
    <property type="entry name" value="IMP_2"/>
    <property type="match status" value="1"/>
</dbReference>